<organism evidence="1 2">
    <name type="scientific">Enterococcus mundtii</name>
    <dbReference type="NCBI Taxonomy" id="53346"/>
    <lineage>
        <taxon>Bacteria</taxon>
        <taxon>Bacillati</taxon>
        <taxon>Bacillota</taxon>
        <taxon>Bacilli</taxon>
        <taxon>Lactobacillales</taxon>
        <taxon>Enterococcaceae</taxon>
        <taxon>Enterococcus</taxon>
    </lineage>
</organism>
<dbReference type="EMBL" id="PYGR01000025">
    <property type="protein sequence ID" value="PTO35469.1"/>
    <property type="molecule type" value="Genomic_DNA"/>
</dbReference>
<evidence type="ECO:0000313" key="1">
    <source>
        <dbReference type="EMBL" id="PTO35469.1"/>
    </source>
</evidence>
<dbReference type="Proteomes" id="UP000244022">
    <property type="component" value="Unassembled WGS sequence"/>
</dbReference>
<proteinExistence type="predicted"/>
<protein>
    <submittedName>
        <fullName evidence="1">Uncharacterized protein</fullName>
    </submittedName>
</protein>
<sequence>MKYDELELMELFLSEGESITDNIGDGNIMYKISRGDFKLKIFIRTYENQISVFLTYKEADVFYGDFYNITELKKEDMYLKIFKENQEIVELCFGMILSVSVSNQ</sequence>
<gene>
    <name evidence="1" type="ORF">C6N14_07510</name>
</gene>
<accession>A0A2T5DCX8</accession>
<dbReference type="AlphaFoldDB" id="A0A2T5DCX8"/>
<name>A0A2T5DCX8_ENTMU</name>
<comment type="caution">
    <text evidence="1">The sequence shown here is derived from an EMBL/GenBank/DDBJ whole genome shotgun (WGS) entry which is preliminary data.</text>
</comment>
<dbReference type="RefSeq" id="WP_066026535.1">
    <property type="nucleotide sequence ID" value="NZ_MCRG01000070.1"/>
</dbReference>
<evidence type="ECO:0000313" key="2">
    <source>
        <dbReference type="Proteomes" id="UP000244022"/>
    </source>
</evidence>
<reference evidence="1 2" key="1">
    <citation type="submission" date="2018-03" db="EMBL/GenBank/DDBJ databases">
        <title>Draft genome sequences of four Enterococcus mundtii strains isolated from beef slaughterhouses in Kenya.</title>
        <authorList>
            <person name="Wambui J."/>
            <person name="Stevens M."/>
            <person name="Njage P."/>
            <person name="Stephan R."/>
            <person name="Tasara T."/>
        </authorList>
    </citation>
    <scope>NUCLEOTIDE SEQUENCE [LARGE SCALE GENOMIC DNA]</scope>
    <source>
        <strain evidence="1 2">H18-EM</strain>
    </source>
</reference>